<evidence type="ECO:0008006" key="4">
    <source>
        <dbReference type="Google" id="ProtNLM"/>
    </source>
</evidence>
<feature type="compositionally biased region" description="Polar residues" evidence="1">
    <location>
        <begin position="151"/>
        <end position="160"/>
    </location>
</feature>
<proteinExistence type="predicted"/>
<feature type="compositionally biased region" description="Polar residues" evidence="1">
    <location>
        <begin position="107"/>
        <end position="120"/>
    </location>
</feature>
<comment type="caution">
    <text evidence="2">The sequence shown here is derived from an EMBL/GenBank/DDBJ whole genome shotgun (WGS) entry which is preliminary data.</text>
</comment>
<dbReference type="InterPro" id="IPR046347">
    <property type="entry name" value="bZIP_sf"/>
</dbReference>
<dbReference type="PANTHER" id="PTHR37012">
    <property type="entry name" value="B-ZIP TRANSCRIPTION FACTOR (EUROFUNG)-RELATED"/>
    <property type="match status" value="1"/>
</dbReference>
<feature type="compositionally biased region" description="Basic and acidic residues" evidence="1">
    <location>
        <begin position="28"/>
        <end position="41"/>
    </location>
</feature>
<protein>
    <recommendedName>
        <fullName evidence="4">BZIP transcription factor</fullName>
    </recommendedName>
</protein>
<dbReference type="EMBL" id="JBFXLQ010000048">
    <property type="protein sequence ID" value="KAL2863707.1"/>
    <property type="molecule type" value="Genomic_DNA"/>
</dbReference>
<feature type="region of interest" description="Disordered" evidence="1">
    <location>
        <begin position="224"/>
        <end position="292"/>
    </location>
</feature>
<sequence length="292" mass="32776">MSSNQDSSQSKKKDRAGTRRVTSLTAEQLERKRANDREAQRTIRQRTKEHIERLELQVAELRAKGDKFDEVVRRNAILENEIRALRHQLTMAAGTTAYQNIAEEPYSQQSGPIMPSSQYSDALGANQASSRTPSVLSTSSQVSASREWPSYGSNRSPSRCESSDTEYPARIEPWAFEGPSQAPVPMPIQHSHVGYHSQASATGHLPDPSFQAYQQLYHGSNTARATGEELPPQNHNPPEIPYDHSQRAVSGPPETRPRGYTTLQPTTQYQQLVTQSPHPVRGEFDYDWVHRS</sequence>
<reference evidence="2 3" key="1">
    <citation type="submission" date="2024-07" db="EMBL/GenBank/DDBJ databases">
        <title>Section-level genome sequencing and comparative genomics of Aspergillus sections Usti and Cavernicolus.</title>
        <authorList>
            <consortium name="Lawrence Berkeley National Laboratory"/>
            <person name="Nybo J.L."/>
            <person name="Vesth T.C."/>
            <person name="Theobald S."/>
            <person name="Frisvad J.C."/>
            <person name="Larsen T.O."/>
            <person name="Kjaerboelling I."/>
            <person name="Rothschild-Mancinelli K."/>
            <person name="Lyhne E.K."/>
            <person name="Kogle M.E."/>
            <person name="Barry K."/>
            <person name="Clum A."/>
            <person name="Na H."/>
            <person name="Ledsgaard L."/>
            <person name="Lin J."/>
            <person name="Lipzen A."/>
            <person name="Kuo A."/>
            <person name="Riley R."/>
            <person name="Mondo S."/>
            <person name="Labutti K."/>
            <person name="Haridas S."/>
            <person name="Pangalinan J."/>
            <person name="Salamov A.A."/>
            <person name="Simmons B.A."/>
            <person name="Magnuson J.K."/>
            <person name="Chen J."/>
            <person name="Drula E."/>
            <person name="Henrissat B."/>
            <person name="Wiebenga A."/>
            <person name="Lubbers R.J."/>
            <person name="Gomes A.C."/>
            <person name="Macurrencykelacurrency M.R."/>
            <person name="Stajich J."/>
            <person name="Grigoriev I.V."/>
            <person name="Mortensen U.H."/>
            <person name="De Vries R.P."/>
            <person name="Baker S.E."/>
            <person name="Andersen M.R."/>
        </authorList>
    </citation>
    <scope>NUCLEOTIDE SEQUENCE [LARGE SCALE GENOMIC DNA]</scope>
    <source>
        <strain evidence="2 3">CBS 449.75</strain>
    </source>
</reference>
<gene>
    <name evidence="2" type="ORF">BJX67DRAFT_237050</name>
</gene>
<dbReference type="GeneID" id="98141101"/>
<name>A0ABR4LGN7_9EURO</name>
<keyword evidence="3" id="KW-1185">Reference proteome</keyword>
<dbReference type="Proteomes" id="UP001610432">
    <property type="component" value="Unassembled WGS sequence"/>
</dbReference>
<dbReference type="CDD" id="cd14688">
    <property type="entry name" value="bZIP_YAP"/>
    <property type="match status" value="1"/>
</dbReference>
<evidence type="ECO:0000256" key="1">
    <source>
        <dbReference type="SAM" id="MobiDB-lite"/>
    </source>
</evidence>
<evidence type="ECO:0000313" key="3">
    <source>
        <dbReference type="Proteomes" id="UP001610432"/>
    </source>
</evidence>
<dbReference type="SUPFAM" id="SSF57959">
    <property type="entry name" value="Leucine zipper domain"/>
    <property type="match status" value="1"/>
</dbReference>
<feature type="compositionally biased region" description="Low complexity" evidence="1">
    <location>
        <begin position="129"/>
        <end position="145"/>
    </location>
</feature>
<dbReference type="RefSeq" id="XP_070882686.1">
    <property type="nucleotide sequence ID" value="XM_071026029.1"/>
</dbReference>
<feature type="region of interest" description="Disordered" evidence="1">
    <location>
        <begin position="107"/>
        <end position="165"/>
    </location>
</feature>
<organism evidence="2 3">
    <name type="scientific">Aspergillus lucknowensis</name>
    <dbReference type="NCBI Taxonomy" id="176173"/>
    <lineage>
        <taxon>Eukaryota</taxon>
        <taxon>Fungi</taxon>
        <taxon>Dikarya</taxon>
        <taxon>Ascomycota</taxon>
        <taxon>Pezizomycotina</taxon>
        <taxon>Eurotiomycetes</taxon>
        <taxon>Eurotiomycetidae</taxon>
        <taxon>Eurotiales</taxon>
        <taxon>Aspergillaceae</taxon>
        <taxon>Aspergillus</taxon>
        <taxon>Aspergillus subgen. Nidulantes</taxon>
    </lineage>
</organism>
<dbReference type="Gene3D" id="1.20.5.170">
    <property type="match status" value="1"/>
</dbReference>
<feature type="compositionally biased region" description="Basic and acidic residues" evidence="1">
    <location>
        <begin position="280"/>
        <end position="292"/>
    </location>
</feature>
<accession>A0ABR4LGN7</accession>
<evidence type="ECO:0000313" key="2">
    <source>
        <dbReference type="EMBL" id="KAL2863707.1"/>
    </source>
</evidence>
<feature type="region of interest" description="Disordered" evidence="1">
    <location>
        <begin position="1"/>
        <end position="41"/>
    </location>
</feature>
<feature type="compositionally biased region" description="Low complexity" evidence="1">
    <location>
        <begin position="260"/>
        <end position="275"/>
    </location>
</feature>